<dbReference type="SMART" id="SM00409">
    <property type="entry name" value="IG"/>
    <property type="match status" value="2"/>
</dbReference>
<dbReference type="InParanoid" id="A0A3Q3NRR5"/>
<evidence type="ECO:0000256" key="6">
    <source>
        <dbReference type="ARBA" id="ARBA00023157"/>
    </source>
</evidence>
<evidence type="ECO:0000256" key="5">
    <source>
        <dbReference type="ARBA" id="ARBA00023136"/>
    </source>
</evidence>
<dbReference type="InterPro" id="IPR007110">
    <property type="entry name" value="Ig-like_dom"/>
</dbReference>
<dbReference type="GeneTree" id="ENSGT00940000162676"/>
<dbReference type="Pfam" id="PF07686">
    <property type="entry name" value="V-set"/>
    <property type="match status" value="2"/>
</dbReference>
<keyword evidence="12" id="KW-1185">Reference proteome</keyword>
<keyword evidence="4" id="KW-0391">Immunity</keyword>
<organism evidence="11 12">
    <name type="scientific">Labrus bergylta</name>
    <name type="common">ballan wrasse</name>
    <dbReference type="NCBI Taxonomy" id="56723"/>
    <lineage>
        <taxon>Eukaryota</taxon>
        <taxon>Metazoa</taxon>
        <taxon>Chordata</taxon>
        <taxon>Craniata</taxon>
        <taxon>Vertebrata</taxon>
        <taxon>Euteleostomi</taxon>
        <taxon>Actinopterygii</taxon>
        <taxon>Neopterygii</taxon>
        <taxon>Teleostei</taxon>
        <taxon>Neoteleostei</taxon>
        <taxon>Acanthomorphata</taxon>
        <taxon>Eupercaria</taxon>
        <taxon>Labriformes</taxon>
        <taxon>Labridae</taxon>
        <taxon>Labrus</taxon>
    </lineage>
</organism>
<dbReference type="Gene3D" id="2.60.40.10">
    <property type="entry name" value="Immunoglobulins"/>
    <property type="match status" value="2"/>
</dbReference>
<keyword evidence="8" id="KW-0812">Transmembrane</keyword>
<proteinExistence type="predicted"/>
<dbReference type="InterPro" id="IPR013106">
    <property type="entry name" value="Ig_V-set"/>
</dbReference>
<dbReference type="AlphaFoldDB" id="A0A3Q3NRR5"/>
<evidence type="ECO:0000259" key="10">
    <source>
        <dbReference type="PROSITE" id="PS50835"/>
    </source>
</evidence>
<dbReference type="GO" id="GO:0009617">
    <property type="term" value="P:response to bacterium"/>
    <property type="evidence" value="ECO:0007669"/>
    <property type="project" value="TreeGrafter"/>
</dbReference>
<keyword evidence="6" id="KW-1015">Disulfide bond</keyword>
<accession>A0A3Q3NRR5</accession>
<dbReference type="Proteomes" id="UP000261660">
    <property type="component" value="Unplaced"/>
</dbReference>
<keyword evidence="8" id="KW-1133">Transmembrane helix</keyword>
<evidence type="ECO:0000256" key="4">
    <source>
        <dbReference type="ARBA" id="ARBA00022859"/>
    </source>
</evidence>
<sequence>TMTSPTVIVYLTCLVLGEIAWTVSQKLSPSVRHERREAGESLTLTCDFKGDQSSTRVYWYKQTIGDKLRLVSEFYKYGGTYHSEFKDNPRFTLDAQNGKNLLTISDLNMSDSATYYCISCNYCKLDILETVIVSVKGPGVNIPAVVHQTASETIEPGGSVTLSCTVHPGTCDGEHSVYWFKNSHPGFIYTHGGKNDQCVRKANSQTNTCTYNLPMKNLNISNTGTYYCAVASCGHILFGNGTKLDSGDGLNSPALVYLLSGALIFATILIVVMAFLLYKMNKRNRLLSQEAQARFSAPAIRNHEGHREADNLFYATLNVNMPNTSRRQRNTTKDCVSECVYSSVKQ</sequence>
<dbReference type="GO" id="GO:0005886">
    <property type="term" value="C:plasma membrane"/>
    <property type="evidence" value="ECO:0007669"/>
    <property type="project" value="UniProtKB-SubCell"/>
</dbReference>
<dbReference type="FunCoup" id="A0A3Q3NRR5">
    <property type="interactions" value="100"/>
</dbReference>
<dbReference type="InterPro" id="IPR003599">
    <property type="entry name" value="Ig_sub"/>
</dbReference>
<name>A0A3Q3NRR5_9LABR</name>
<evidence type="ECO:0000256" key="9">
    <source>
        <dbReference type="SAM" id="SignalP"/>
    </source>
</evidence>
<dbReference type="InterPro" id="IPR036179">
    <property type="entry name" value="Ig-like_dom_sf"/>
</dbReference>
<evidence type="ECO:0000256" key="8">
    <source>
        <dbReference type="SAM" id="Phobius"/>
    </source>
</evidence>
<dbReference type="PROSITE" id="PS50835">
    <property type="entry name" value="IG_LIKE"/>
    <property type="match status" value="2"/>
</dbReference>
<dbReference type="InterPro" id="IPR013783">
    <property type="entry name" value="Ig-like_fold"/>
</dbReference>
<evidence type="ECO:0000313" key="12">
    <source>
        <dbReference type="Proteomes" id="UP000261660"/>
    </source>
</evidence>
<dbReference type="PANTHER" id="PTHR19433">
    <property type="entry name" value="T-CELL RECEPTOR ALPHA CHAIN V REGION-RELATED"/>
    <property type="match status" value="1"/>
</dbReference>
<evidence type="ECO:0000313" key="11">
    <source>
        <dbReference type="Ensembl" id="ENSLBEP00000038675.1"/>
    </source>
</evidence>
<protein>
    <submittedName>
        <fullName evidence="11">Uncharacterized LOC109992853</fullName>
    </submittedName>
</protein>
<feature type="transmembrane region" description="Helical" evidence="8">
    <location>
        <begin position="254"/>
        <end position="278"/>
    </location>
</feature>
<feature type="domain" description="Ig-like" evidence="10">
    <location>
        <begin position="29"/>
        <end position="134"/>
    </location>
</feature>
<dbReference type="GO" id="GO:0002376">
    <property type="term" value="P:immune system process"/>
    <property type="evidence" value="ECO:0007669"/>
    <property type="project" value="UniProtKB-KW"/>
</dbReference>
<dbReference type="InterPro" id="IPR052051">
    <property type="entry name" value="TCR_complex_component"/>
</dbReference>
<dbReference type="SMART" id="SM00406">
    <property type="entry name" value="IGv"/>
    <property type="match status" value="2"/>
</dbReference>
<evidence type="ECO:0000256" key="1">
    <source>
        <dbReference type="ARBA" id="ARBA00004236"/>
    </source>
</evidence>
<evidence type="ECO:0000256" key="7">
    <source>
        <dbReference type="ARBA" id="ARBA00023180"/>
    </source>
</evidence>
<keyword evidence="2" id="KW-1003">Cell membrane</keyword>
<feature type="domain" description="Ig-like" evidence="10">
    <location>
        <begin position="143"/>
        <end position="230"/>
    </location>
</feature>
<dbReference type="CDD" id="cd00099">
    <property type="entry name" value="IgV"/>
    <property type="match status" value="1"/>
</dbReference>
<comment type="subcellular location">
    <subcellularLocation>
        <location evidence="1">Cell membrane</location>
    </subcellularLocation>
</comment>
<feature type="signal peptide" evidence="9">
    <location>
        <begin position="1"/>
        <end position="17"/>
    </location>
</feature>
<dbReference type="STRING" id="56723.ENSLBEP00000038675"/>
<dbReference type="Ensembl" id="ENSLBET00000040283.1">
    <property type="protein sequence ID" value="ENSLBEP00000038675.1"/>
    <property type="gene ID" value="ENSLBEG00000028838.1"/>
</dbReference>
<evidence type="ECO:0000256" key="3">
    <source>
        <dbReference type="ARBA" id="ARBA00022729"/>
    </source>
</evidence>
<keyword evidence="5 8" id="KW-0472">Membrane</keyword>
<dbReference type="SUPFAM" id="SSF48726">
    <property type="entry name" value="Immunoglobulin"/>
    <property type="match status" value="2"/>
</dbReference>
<reference evidence="11" key="1">
    <citation type="submission" date="2025-08" db="UniProtKB">
        <authorList>
            <consortium name="Ensembl"/>
        </authorList>
    </citation>
    <scope>IDENTIFICATION</scope>
</reference>
<keyword evidence="7" id="KW-0325">Glycoprotein</keyword>
<feature type="chain" id="PRO_5018737793" evidence="9">
    <location>
        <begin position="18"/>
        <end position="346"/>
    </location>
</feature>
<evidence type="ECO:0000256" key="2">
    <source>
        <dbReference type="ARBA" id="ARBA00022475"/>
    </source>
</evidence>
<reference evidence="11" key="2">
    <citation type="submission" date="2025-09" db="UniProtKB">
        <authorList>
            <consortium name="Ensembl"/>
        </authorList>
    </citation>
    <scope>IDENTIFICATION</scope>
</reference>
<dbReference type="PANTHER" id="PTHR19433:SF133">
    <property type="entry name" value="IMMUNE-TYPE RECEPTOR 5 PRECURSOR-RELATED"/>
    <property type="match status" value="1"/>
</dbReference>
<keyword evidence="3 9" id="KW-0732">Signal</keyword>